<dbReference type="Pfam" id="PF05597">
    <property type="entry name" value="Phasin"/>
    <property type="match status" value="1"/>
</dbReference>
<dbReference type="InterPro" id="IPR008769">
    <property type="entry name" value="PhaF_PhaI"/>
</dbReference>
<dbReference type="NCBIfam" id="TIGR01837">
    <property type="entry name" value="PHA_granule_1"/>
    <property type="match status" value="1"/>
</dbReference>
<name>A0A0H2MJT0_VARPD</name>
<proteinExistence type="predicted"/>
<evidence type="ECO:0000313" key="2">
    <source>
        <dbReference type="EMBL" id="KLN57045.1"/>
    </source>
</evidence>
<evidence type="ECO:0000256" key="1">
    <source>
        <dbReference type="SAM" id="MobiDB-lite"/>
    </source>
</evidence>
<dbReference type="PANTHER" id="PTHR38664">
    <property type="entry name" value="SLR0058 PROTEIN"/>
    <property type="match status" value="1"/>
</dbReference>
<feature type="compositionally biased region" description="Basic residues" evidence="1">
    <location>
        <begin position="158"/>
        <end position="167"/>
    </location>
</feature>
<dbReference type="PANTHER" id="PTHR38664:SF1">
    <property type="entry name" value="SLR0058 PROTEIN"/>
    <property type="match status" value="1"/>
</dbReference>
<reference evidence="2 3" key="1">
    <citation type="submission" date="2015-03" db="EMBL/GenBank/DDBJ databases">
        <title>Genome sequence of Variovorax paradoxus TBEA6.</title>
        <authorList>
            <person name="Poehlein A."/>
            <person name="Schuldes J."/>
            <person name="Wuebbeler J.H."/>
            <person name="Hiessl S."/>
            <person name="Steinbuechel A."/>
            <person name="Daniel R."/>
        </authorList>
    </citation>
    <scope>NUCLEOTIDE SEQUENCE [LARGE SCALE GENOMIC DNA]</scope>
    <source>
        <strain evidence="2 3">TBEA6</strain>
    </source>
</reference>
<dbReference type="PATRIC" id="fig|34073.19.peg.1798"/>
<feature type="compositionally biased region" description="Low complexity" evidence="1">
    <location>
        <begin position="147"/>
        <end position="157"/>
    </location>
</feature>
<dbReference type="RefSeq" id="WP_047784169.1">
    <property type="nucleotide sequence ID" value="NZ_JZWI01000008.1"/>
</dbReference>
<accession>A0A0H2MJT0</accession>
<dbReference type="Proteomes" id="UP000035170">
    <property type="component" value="Unassembled WGS sequence"/>
</dbReference>
<keyword evidence="3" id="KW-1185">Reference proteome</keyword>
<evidence type="ECO:0000313" key="3">
    <source>
        <dbReference type="Proteomes" id="UP000035170"/>
    </source>
</evidence>
<dbReference type="EMBL" id="JZWI01000008">
    <property type="protein sequence ID" value="KLN57045.1"/>
    <property type="molecule type" value="Genomic_DNA"/>
</dbReference>
<sequence length="167" mass="17682">MATQDDDHGNKGSDRIKDSAQQIWLAGLGAFAKMQQEGSKAFEALVKDGAGMQKKTQQAAEETLAQAQTRMAGFASEFGTKAAGQWGKLENIFEERVARALEKLGIPSAAEHAALQARVAALEAELQRRQGKPTATTARTASRKTAGRSAAPAAATKKTVRRSTKAG</sequence>
<comment type="caution">
    <text evidence="2">The sequence shown here is derived from an EMBL/GenBank/DDBJ whole genome shotgun (WGS) entry which is preliminary data.</text>
</comment>
<organism evidence="2 3">
    <name type="scientific">Variovorax paradoxus</name>
    <dbReference type="NCBI Taxonomy" id="34073"/>
    <lineage>
        <taxon>Bacteria</taxon>
        <taxon>Pseudomonadati</taxon>
        <taxon>Pseudomonadota</taxon>
        <taxon>Betaproteobacteria</taxon>
        <taxon>Burkholderiales</taxon>
        <taxon>Comamonadaceae</taxon>
        <taxon>Variovorax</taxon>
    </lineage>
</organism>
<protein>
    <submittedName>
        <fullName evidence="2">Poly(Hydroxyalkanoate) granule associated protein (Phasin)</fullName>
    </submittedName>
</protein>
<dbReference type="AlphaFoldDB" id="A0A0H2MJT0"/>
<feature type="region of interest" description="Disordered" evidence="1">
    <location>
        <begin position="126"/>
        <end position="167"/>
    </location>
</feature>
<gene>
    <name evidence="2" type="ORF">VPARA_17530</name>
</gene>